<keyword evidence="9" id="KW-1133">Transmembrane helix</keyword>
<dbReference type="InterPro" id="IPR040690">
    <property type="entry name" value="FtsX_ECD"/>
</dbReference>
<keyword evidence="8" id="KW-0812">Transmembrane</keyword>
<evidence type="ECO:0000256" key="11">
    <source>
        <dbReference type="ARBA" id="ARBA00023306"/>
    </source>
</evidence>
<protein>
    <recommendedName>
        <fullName evidence="4 12">Cell division protein FtsX</fullName>
    </recommendedName>
</protein>
<dbReference type="PANTHER" id="PTHR47755:SF1">
    <property type="entry name" value="CELL DIVISION PROTEIN FTSX"/>
    <property type="match status" value="1"/>
</dbReference>
<reference evidence="15 16" key="1">
    <citation type="submission" date="2016-10" db="EMBL/GenBank/DDBJ databases">
        <authorList>
            <person name="de Groot N.N."/>
        </authorList>
    </citation>
    <scope>NUCLEOTIDE SEQUENCE [LARGE SCALE GENOMIC DNA]</scope>
    <source>
        <strain evidence="15 16">Z108</strain>
    </source>
</reference>
<keyword evidence="5 12" id="KW-1003">Cell membrane</keyword>
<comment type="similarity">
    <text evidence="2 12">Belongs to the ABC-4 integral membrane protein family. FtsX subfamily.</text>
</comment>
<dbReference type="RefSeq" id="WP_075442395.1">
    <property type="nucleotide sequence ID" value="NZ_FOQK01000004.1"/>
</dbReference>
<evidence type="ECO:0000259" key="14">
    <source>
        <dbReference type="Pfam" id="PF18075"/>
    </source>
</evidence>
<dbReference type="InterPro" id="IPR047590">
    <property type="entry name" value="FtsX_proteobact-type"/>
</dbReference>
<dbReference type="GO" id="GO:0005886">
    <property type="term" value="C:plasma membrane"/>
    <property type="evidence" value="ECO:0007669"/>
    <property type="project" value="UniProtKB-SubCell"/>
</dbReference>
<dbReference type="GO" id="GO:0051301">
    <property type="term" value="P:cell division"/>
    <property type="evidence" value="ECO:0007669"/>
    <property type="project" value="UniProtKB-KW"/>
</dbReference>
<sequence>MKLRTSEYFITEVFHSLRRNNWMSFASVGTVAVSLFVLGVFLTLVLNMNRLASSLESEVQISVYLEDSIKTSARKDLQKDLENMQGIESVKYVSREEAKERLTERLGDQKYLLDALGDQNPLPESFELTVAQPDMVETAAKAIEKMDGVEAAKYGQDVVKHLFDITRLIRVFGLALMVLLAAATLFIISNTIRLTVFARRKEVAIMKYVGATDWFIRWPFVLEGVVMGFVGGTLAAIALRSFYAAMAAKIYNTLAFFPLMPQYPFMNYVTVAIILSGMAIGALGSAISLKRFLKV</sequence>
<evidence type="ECO:0000259" key="13">
    <source>
        <dbReference type="Pfam" id="PF02687"/>
    </source>
</evidence>
<accession>A0A1I3CRE6</accession>
<evidence type="ECO:0000256" key="9">
    <source>
        <dbReference type="ARBA" id="ARBA00022989"/>
    </source>
</evidence>
<evidence type="ECO:0000313" key="16">
    <source>
        <dbReference type="Proteomes" id="UP000183639"/>
    </source>
</evidence>
<name>A0A1I3CRE6_SELRU</name>
<comment type="subunit">
    <text evidence="3">Forms a membrane-associated complex with FtsE.</text>
</comment>
<gene>
    <name evidence="15" type="ORF">SAMN04487861_10490</name>
</gene>
<dbReference type="InterPro" id="IPR004513">
    <property type="entry name" value="FtsX"/>
</dbReference>
<dbReference type="Pfam" id="PF02687">
    <property type="entry name" value="FtsX"/>
    <property type="match status" value="1"/>
</dbReference>
<evidence type="ECO:0000256" key="3">
    <source>
        <dbReference type="ARBA" id="ARBA00011160"/>
    </source>
</evidence>
<dbReference type="PANTHER" id="PTHR47755">
    <property type="entry name" value="CELL DIVISION PROTEIN FTSX"/>
    <property type="match status" value="1"/>
</dbReference>
<evidence type="ECO:0000256" key="5">
    <source>
        <dbReference type="ARBA" id="ARBA00022475"/>
    </source>
</evidence>
<evidence type="ECO:0000256" key="12">
    <source>
        <dbReference type="PIRNR" id="PIRNR003097"/>
    </source>
</evidence>
<evidence type="ECO:0000256" key="10">
    <source>
        <dbReference type="ARBA" id="ARBA00023136"/>
    </source>
</evidence>
<dbReference type="InterPro" id="IPR058204">
    <property type="entry name" value="FtsX_firmicutes-type"/>
</dbReference>
<dbReference type="PIRSF" id="PIRSF003097">
    <property type="entry name" value="FtsX"/>
    <property type="match status" value="1"/>
</dbReference>
<evidence type="ECO:0000256" key="6">
    <source>
        <dbReference type="ARBA" id="ARBA00022519"/>
    </source>
</evidence>
<comment type="function">
    <text evidence="12">Part of the ABC transporter FtsEX involved in asymmetric cellular division facilitating the initiation of sporulation.</text>
</comment>
<evidence type="ECO:0000256" key="8">
    <source>
        <dbReference type="ARBA" id="ARBA00022692"/>
    </source>
</evidence>
<comment type="subcellular location">
    <subcellularLocation>
        <location evidence="1">Cell inner membrane</location>
        <topology evidence="1">Multi-pass membrane protein</topology>
    </subcellularLocation>
    <subcellularLocation>
        <location evidence="12">Cell membrane</location>
    </subcellularLocation>
</comment>
<dbReference type="Pfam" id="PF18075">
    <property type="entry name" value="FtsX_ECD"/>
    <property type="match status" value="1"/>
</dbReference>
<evidence type="ECO:0000256" key="4">
    <source>
        <dbReference type="ARBA" id="ARBA00021907"/>
    </source>
</evidence>
<keyword evidence="11 12" id="KW-0131">Cell cycle</keyword>
<feature type="domain" description="FtsX extracellular" evidence="14">
    <location>
        <begin position="59"/>
        <end position="150"/>
    </location>
</feature>
<evidence type="ECO:0000256" key="2">
    <source>
        <dbReference type="ARBA" id="ARBA00007379"/>
    </source>
</evidence>
<dbReference type="Gene3D" id="3.30.70.3040">
    <property type="match status" value="1"/>
</dbReference>
<evidence type="ECO:0000256" key="1">
    <source>
        <dbReference type="ARBA" id="ARBA00004429"/>
    </source>
</evidence>
<keyword evidence="7 12" id="KW-0132">Cell division</keyword>
<feature type="domain" description="ABC3 transporter permease C-terminal" evidence="13">
    <location>
        <begin position="175"/>
        <end position="291"/>
    </location>
</feature>
<dbReference type="AlphaFoldDB" id="A0A1I3CRE6"/>
<dbReference type="Proteomes" id="UP000183639">
    <property type="component" value="Unassembled WGS sequence"/>
</dbReference>
<evidence type="ECO:0000256" key="7">
    <source>
        <dbReference type="ARBA" id="ARBA00022618"/>
    </source>
</evidence>
<evidence type="ECO:0000313" key="15">
    <source>
        <dbReference type="EMBL" id="SFH77085.1"/>
    </source>
</evidence>
<dbReference type="OrthoDB" id="9812531at2"/>
<organism evidence="15 16">
    <name type="scientific">Selenomonas ruminantium</name>
    <dbReference type="NCBI Taxonomy" id="971"/>
    <lineage>
        <taxon>Bacteria</taxon>
        <taxon>Bacillati</taxon>
        <taxon>Bacillota</taxon>
        <taxon>Negativicutes</taxon>
        <taxon>Selenomonadales</taxon>
        <taxon>Selenomonadaceae</taxon>
        <taxon>Selenomonas</taxon>
    </lineage>
</organism>
<keyword evidence="6" id="KW-0997">Cell inner membrane</keyword>
<dbReference type="EMBL" id="FOQK01000004">
    <property type="protein sequence ID" value="SFH77085.1"/>
    <property type="molecule type" value="Genomic_DNA"/>
</dbReference>
<proteinExistence type="inferred from homology"/>
<dbReference type="NCBIfam" id="NF038347">
    <property type="entry name" value="FtsX_Gpos"/>
    <property type="match status" value="1"/>
</dbReference>
<keyword evidence="10 12" id="KW-0472">Membrane</keyword>
<dbReference type="InterPro" id="IPR003838">
    <property type="entry name" value="ABC3_permease_C"/>
</dbReference>
<dbReference type="NCBIfam" id="TIGR00439">
    <property type="entry name" value="FtsX_Gneg"/>
    <property type="match status" value="1"/>
</dbReference>